<organism evidence="1 2">
    <name type="scientific">Phytophthora fragariaefolia</name>
    <dbReference type="NCBI Taxonomy" id="1490495"/>
    <lineage>
        <taxon>Eukaryota</taxon>
        <taxon>Sar</taxon>
        <taxon>Stramenopiles</taxon>
        <taxon>Oomycota</taxon>
        <taxon>Peronosporomycetes</taxon>
        <taxon>Peronosporales</taxon>
        <taxon>Peronosporaceae</taxon>
        <taxon>Phytophthora</taxon>
    </lineage>
</organism>
<dbReference type="OrthoDB" id="127520at2759"/>
<sequence>MLECPARKLNVVKNTKKNDRVEILSAWNASKGGVKILVQRQRKRSKGDNGEEDKRTKTCMFTLPNVLFSDRFYEAYLATGNQLFGEEIDRGGLTPTRLFLG</sequence>
<proteinExistence type="predicted"/>
<keyword evidence="2" id="KW-1185">Reference proteome</keyword>
<gene>
    <name evidence="1" type="ORF">Pfra01_002325500</name>
</gene>
<accession>A0A9W7D513</accession>
<dbReference type="Proteomes" id="UP001165121">
    <property type="component" value="Unassembled WGS sequence"/>
</dbReference>
<reference evidence="1" key="1">
    <citation type="submission" date="2023-04" db="EMBL/GenBank/DDBJ databases">
        <title>Phytophthora fragariaefolia NBRC 109709.</title>
        <authorList>
            <person name="Ichikawa N."/>
            <person name="Sato H."/>
            <person name="Tonouchi N."/>
        </authorList>
    </citation>
    <scope>NUCLEOTIDE SEQUENCE</scope>
    <source>
        <strain evidence="1">NBRC 109709</strain>
    </source>
</reference>
<comment type="caution">
    <text evidence="1">The sequence shown here is derived from an EMBL/GenBank/DDBJ whole genome shotgun (WGS) entry which is preliminary data.</text>
</comment>
<evidence type="ECO:0000313" key="1">
    <source>
        <dbReference type="EMBL" id="GMF55276.1"/>
    </source>
</evidence>
<name>A0A9W7D513_9STRA</name>
<evidence type="ECO:0000313" key="2">
    <source>
        <dbReference type="Proteomes" id="UP001165121"/>
    </source>
</evidence>
<protein>
    <submittedName>
        <fullName evidence="1">Unnamed protein product</fullName>
    </submittedName>
</protein>
<dbReference type="AlphaFoldDB" id="A0A9W7D513"/>
<dbReference type="EMBL" id="BSXT01003684">
    <property type="protein sequence ID" value="GMF55276.1"/>
    <property type="molecule type" value="Genomic_DNA"/>
</dbReference>